<evidence type="ECO:0000313" key="2">
    <source>
        <dbReference type="Proteomes" id="UP000630660"/>
    </source>
</evidence>
<dbReference type="EMBL" id="WJKJ01000322">
    <property type="protein sequence ID" value="MBD3365486.1"/>
    <property type="molecule type" value="Genomic_DNA"/>
</dbReference>
<protein>
    <submittedName>
        <fullName evidence="1">Uncharacterized protein</fullName>
    </submittedName>
</protein>
<proteinExistence type="predicted"/>
<accession>A0A9D5QDX0</accession>
<name>A0A9D5QDX0_UNCW3</name>
<gene>
    <name evidence="1" type="ORF">GF359_09765</name>
</gene>
<reference evidence="1" key="1">
    <citation type="submission" date="2019-11" db="EMBL/GenBank/DDBJ databases">
        <title>Microbial mats filling the niche in hypersaline microbial mats.</title>
        <authorList>
            <person name="Wong H.L."/>
            <person name="Macleod F.I."/>
            <person name="White R.A. III"/>
            <person name="Burns B.P."/>
        </authorList>
    </citation>
    <scope>NUCLEOTIDE SEQUENCE</scope>
    <source>
        <strain evidence="1">Bin_327</strain>
    </source>
</reference>
<sequence>MKARNSAINILLNEACVPIRWRVEREILGKTRPETVTVKELLEYPRVQENFDYLTGKADFDSIHSSFKYIFENVCGSLHDLGIRQGMDNLDQRIKPYLDRLDYLVNSTDHGENLYTGFLGKEFQASIIAGSVSLIGYHKHPVVRKHVKARLARLAEFKPHFDLKTIYSPDPKGYPKLWRDKFPFLNPEHYASKRFHLPWIHDLDCWGSLPLRLHTMADEVATWIMTDDYQSLPDGYGVIATAPRRYYAMGWSIKLPGWTRDFNPRYAGMMFQYMEALAPFKSAANHPWFRKALDWFEGFVDDDGLFQLPKESLKETGYWVGGGLPAIELKPRTYRKRVLEATFRLLTLKRIIDG</sequence>
<organism evidence="1 2">
    <name type="scientific">candidate division WOR-3 bacterium</name>
    <dbReference type="NCBI Taxonomy" id="2052148"/>
    <lineage>
        <taxon>Bacteria</taxon>
        <taxon>Bacteria division WOR-3</taxon>
    </lineage>
</organism>
<comment type="caution">
    <text evidence="1">The sequence shown here is derived from an EMBL/GenBank/DDBJ whole genome shotgun (WGS) entry which is preliminary data.</text>
</comment>
<evidence type="ECO:0000313" key="1">
    <source>
        <dbReference type="EMBL" id="MBD3365486.1"/>
    </source>
</evidence>
<dbReference type="Proteomes" id="UP000630660">
    <property type="component" value="Unassembled WGS sequence"/>
</dbReference>
<dbReference type="AlphaFoldDB" id="A0A9D5QDX0"/>